<dbReference type="GO" id="GO:0031491">
    <property type="term" value="F:nucleosome binding"/>
    <property type="evidence" value="ECO:0007669"/>
    <property type="project" value="TreeGrafter"/>
</dbReference>
<organism evidence="3">
    <name type="scientific">Cladocopium goreaui</name>
    <dbReference type="NCBI Taxonomy" id="2562237"/>
    <lineage>
        <taxon>Eukaryota</taxon>
        <taxon>Sar</taxon>
        <taxon>Alveolata</taxon>
        <taxon>Dinophyceae</taxon>
        <taxon>Suessiales</taxon>
        <taxon>Symbiodiniaceae</taxon>
        <taxon>Cladocopium</taxon>
    </lineage>
</organism>
<keyword evidence="1" id="KW-0539">Nucleus</keyword>
<protein>
    <recommendedName>
        <fullName evidence="1">FACT complex subunit SSRP1</fullName>
    </recommendedName>
</protein>
<feature type="region of interest" description="Disordered" evidence="2">
    <location>
        <begin position="308"/>
        <end position="396"/>
    </location>
</feature>
<keyword evidence="1" id="KW-0234">DNA repair</keyword>
<comment type="subcellular location">
    <subcellularLocation>
        <location evidence="1">Nucleus</location>
    </subcellularLocation>
    <subcellularLocation>
        <location evidence="1">Chromosome</location>
    </subcellularLocation>
</comment>
<gene>
    <name evidence="3" type="ORF">C1SCF055_LOCUS15415</name>
</gene>
<evidence type="ECO:0000256" key="2">
    <source>
        <dbReference type="SAM" id="MobiDB-lite"/>
    </source>
</evidence>
<name>A0A9P1CDC5_9DINO</name>
<dbReference type="InterPro" id="IPR000969">
    <property type="entry name" value="SSRP1/POB3"/>
</dbReference>
<evidence type="ECO:0000313" key="5">
    <source>
        <dbReference type="Proteomes" id="UP001152797"/>
    </source>
</evidence>
<keyword evidence="5" id="KW-1185">Reference proteome</keyword>
<dbReference type="GO" id="GO:0042393">
    <property type="term" value="F:histone binding"/>
    <property type="evidence" value="ECO:0007669"/>
    <property type="project" value="TreeGrafter"/>
</dbReference>
<keyword evidence="1" id="KW-0227">DNA damage</keyword>
<dbReference type="Gene3D" id="2.30.29.150">
    <property type="match status" value="1"/>
</dbReference>
<proteinExistence type="inferred from homology"/>
<dbReference type="SUPFAM" id="SSF50729">
    <property type="entry name" value="PH domain-like"/>
    <property type="match status" value="1"/>
</dbReference>
<dbReference type="EMBL" id="CAMXCT030001243">
    <property type="protein sequence ID" value="CAL4775523.1"/>
    <property type="molecule type" value="Genomic_DNA"/>
</dbReference>
<dbReference type="EMBL" id="CAMXCT020001243">
    <property type="protein sequence ID" value="CAL1141586.1"/>
    <property type="molecule type" value="Genomic_DNA"/>
</dbReference>
<sequence length="396" mass="42683">MKRLLGMGEKQMTMEDAVKAKNGNQLAEMVQEKLGDKAEALKLLQDTLAALSGEAPVVLEADALVAGPGLGQEIAKLWVSGGAPKGRFEITVTEEGLRAQGASKTFQFQWTDVLHFLKLPKWEHSRKAGAAAKSYWLVLVLEQAFSLGKQQHQCLVLNANGVKAPEKRPVLAEGRDTARQQRCAQALENEPSTAEATILSRLLAACLGRKALEPESSACSVEAVPAWADLDEGHIYPLSVGLCFLPKPAIFVPGEDMLQAEAGPRRGPRGGDLILHRVQSKQVKFQQISAGDMNALLSYISALASQYHPSEARADDQNLEDDEDDSDFEDEVVGTTNPPAKRRAVTRSQTSGKAAGVTPVLVQDLPAPSRGKAEKEEDSDADDLGEGEESDIEDVE</sequence>
<dbReference type="GO" id="GO:0006281">
    <property type="term" value="P:DNA repair"/>
    <property type="evidence" value="ECO:0007669"/>
    <property type="project" value="UniProtKB-KW"/>
</dbReference>
<evidence type="ECO:0000313" key="3">
    <source>
        <dbReference type="EMBL" id="CAI3988211.1"/>
    </source>
</evidence>
<dbReference type="GO" id="GO:0006260">
    <property type="term" value="P:DNA replication"/>
    <property type="evidence" value="ECO:0007669"/>
    <property type="project" value="UniProtKB-KW"/>
</dbReference>
<evidence type="ECO:0000256" key="1">
    <source>
        <dbReference type="RuleBase" id="RU364013"/>
    </source>
</evidence>
<dbReference type="InterPro" id="IPR050454">
    <property type="entry name" value="RTT106/SSRP1_HistChap/FACT"/>
</dbReference>
<keyword evidence="1" id="KW-0804">Transcription</keyword>
<dbReference type="InterPro" id="IPR011993">
    <property type="entry name" value="PH-like_dom_sf"/>
</dbReference>
<dbReference type="EMBL" id="CAMXCT010001243">
    <property type="protein sequence ID" value="CAI3988211.1"/>
    <property type="molecule type" value="Genomic_DNA"/>
</dbReference>
<comment type="caution">
    <text evidence="3">The sequence shown here is derived from an EMBL/GenBank/DDBJ whole genome shotgun (WGS) entry which is preliminary data.</text>
</comment>
<comment type="similarity">
    <text evidence="1">Belongs to the SSRP1 family.</text>
</comment>
<keyword evidence="1" id="KW-0805">Transcription regulation</keyword>
<keyword evidence="1" id="KW-0158">Chromosome</keyword>
<accession>A0A9P1CDC5</accession>
<reference evidence="4" key="2">
    <citation type="submission" date="2024-04" db="EMBL/GenBank/DDBJ databases">
        <authorList>
            <person name="Chen Y."/>
            <person name="Shah S."/>
            <person name="Dougan E. K."/>
            <person name="Thang M."/>
            <person name="Chan C."/>
        </authorList>
    </citation>
    <scope>NUCLEOTIDE SEQUENCE [LARGE SCALE GENOMIC DNA]</scope>
</reference>
<dbReference type="PANTHER" id="PTHR45849:SF1">
    <property type="entry name" value="FACT COMPLEX SUBUNIT SSRP1"/>
    <property type="match status" value="1"/>
</dbReference>
<dbReference type="GO" id="GO:0035101">
    <property type="term" value="C:FACT complex"/>
    <property type="evidence" value="ECO:0007669"/>
    <property type="project" value="TreeGrafter"/>
</dbReference>
<dbReference type="AlphaFoldDB" id="A0A9P1CDC5"/>
<reference evidence="3" key="1">
    <citation type="submission" date="2022-10" db="EMBL/GenBank/DDBJ databases">
        <authorList>
            <person name="Chen Y."/>
            <person name="Dougan E. K."/>
            <person name="Chan C."/>
            <person name="Rhodes N."/>
            <person name="Thang M."/>
        </authorList>
    </citation>
    <scope>NUCLEOTIDE SEQUENCE</scope>
</reference>
<dbReference type="Proteomes" id="UP001152797">
    <property type="component" value="Unassembled WGS sequence"/>
</dbReference>
<dbReference type="OrthoDB" id="498543at2759"/>
<keyword evidence="1" id="KW-0235">DNA replication</keyword>
<comment type="function">
    <text evidence="1">Component of the FACT complex, a general chromatin factor that acts to reorganize nucleosomes. The FACT complex is involved in multiple processes that require DNA as a template such as mRNA elongation, DNA replication and DNA repair. During transcription elongation the FACT complex acts as a histone chaperone that both destabilizes and restores nucleosomal structure. It facilitates the passage of RNA polymerase II and transcription by promoting the dissociation of one histone H2A-H2B dimer from the nucleosome, then subsequently promotes the reestablishment of the nucleosome following the passage of RNA polymerase II.</text>
</comment>
<feature type="compositionally biased region" description="Acidic residues" evidence="2">
    <location>
        <begin position="317"/>
        <end position="332"/>
    </location>
</feature>
<evidence type="ECO:0000313" key="4">
    <source>
        <dbReference type="EMBL" id="CAL1141586.1"/>
    </source>
</evidence>
<dbReference type="GO" id="GO:0003677">
    <property type="term" value="F:DNA binding"/>
    <property type="evidence" value="ECO:0007669"/>
    <property type="project" value="InterPro"/>
</dbReference>
<dbReference type="Gene3D" id="2.30.29.30">
    <property type="entry name" value="Pleckstrin-homology domain (PH domain)/Phosphotyrosine-binding domain (PTB)"/>
    <property type="match status" value="1"/>
</dbReference>
<feature type="compositionally biased region" description="Acidic residues" evidence="2">
    <location>
        <begin position="376"/>
        <end position="396"/>
    </location>
</feature>
<dbReference type="PANTHER" id="PTHR45849">
    <property type="entry name" value="FACT COMPLEX SUBUNIT SSRP1"/>
    <property type="match status" value="1"/>
</dbReference>
<dbReference type="PRINTS" id="PR00887">
    <property type="entry name" value="SSRCOGNITION"/>
</dbReference>